<evidence type="ECO:0000256" key="1">
    <source>
        <dbReference type="SAM" id="Coils"/>
    </source>
</evidence>
<name>A0ABR3JMI5_9AGAR</name>
<feature type="region of interest" description="Disordered" evidence="2">
    <location>
        <begin position="84"/>
        <end position="270"/>
    </location>
</feature>
<sequence>MSGFLQQFFCCCLARSKDHKTVPDETTHLIPTIEDPEPDIESADLIDEEEHRERLNNIVRNKENKMVNVNSALPFNLHNQVIHSQHSSSRSASTSTNRYSYGVGYGSTQDFGRERRHSHLSTVQVTPSPPRTPSPSCDRERGRRPSSLTPASSRGDRDGADLNVYTRSPVLGVRLVQQNGQPVPPPETLRGRRGRVDASGKGKEPMASPSDDESQGEGALRLTVDYMDGNHGTSGADPDMTPRPPAVFQPHSTASPGTTSPTSPLPISPAIDFKIEDADDIALSWGD</sequence>
<keyword evidence="1" id="KW-0175">Coiled coil</keyword>
<gene>
    <name evidence="3" type="ORF">HGRIS_003115</name>
</gene>
<proteinExistence type="predicted"/>
<evidence type="ECO:0000313" key="3">
    <source>
        <dbReference type="EMBL" id="KAL0957014.1"/>
    </source>
</evidence>
<evidence type="ECO:0000313" key="4">
    <source>
        <dbReference type="Proteomes" id="UP001556367"/>
    </source>
</evidence>
<evidence type="ECO:0000256" key="2">
    <source>
        <dbReference type="SAM" id="MobiDB-lite"/>
    </source>
</evidence>
<comment type="caution">
    <text evidence="3">The sequence shown here is derived from an EMBL/GenBank/DDBJ whole genome shotgun (WGS) entry which is preliminary data.</text>
</comment>
<reference evidence="4" key="1">
    <citation type="submission" date="2024-06" db="EMBL/GenBank/DDBJ databases">
        <title>Multi-omics analyses provide insights into the biosynthesis of the anticancer antibiotic pleurotin in Hohenbuehelia grisea.</title>
        <authorList>
            <person name="Weaver J.A."/>
            <person name="Alberti F."/>
        </authorList>
    </citation>
    <scope>NUCLEOTIDE SEQUENCE [LARGE SCALE GENOMIC DNA]</scope>
    <source>
        <strain evidence="4">T-177</strain>
    </source>
</reference>
<feature type="coiled-coil region" evidence="1">
    <location>
        <begin position="45"/>
        <end position="72"/>
    </location>
</feature>
<feature type="compositionally biased region" description="Low complexity" evidence="2">
    <location>
        <begin position="84"/>
        <end position="101"/>
    </location>
</feature>
<feature type="compositionally biased region" description="Basic and acidic residues" evidence="2">
    <location>
        <begin position="194"/>
        <end position="204"/>
    </location>
</feature>
<protein>
    <submittedName>
        <fullName evidence="3">Uncharacterized protein</fullName>
    </submittedName>
</protein>
<keyword evidence="4" id="KW-1185">Reference proteome</keyword>
<dbReference type="EMBL" id="JASNQZ010000006">
    <property type="protein sequence ID" value="KAL0957014.1"/>
    <property type="molecule type" value="Genomic_DNA"/>
</dbReference>
<organism evidence="3 4">
    <name type="scientific">Hohenbuehelia grisea</name>
    <dbReference type="NCBI Taxonomy" id="104357"/>
    <lineage>
        <taxon>Eukaryota</taxon>
        <taxon>Fungi</taxon>
        <taxon>Dikarya</taxon>
        <taxon>Basidiomycota</taxon>
        <taxon>Agaricomycotina</taxon>
        <taxon>Agaricomycetes</taxon>
        <taxon>Agaricomycetidae</taxon>
        <taxon>Agaricales</taxon>
        <taxon>Pleurotineae</taxon>
        <taxon>Pleurotaceae</taxon>
        <taxon>Hohenbuehelia</taxon>
    </lineage>
</organism>
<feature type="compositionally biased region" description="Low complexity" evidence="2">
    <location>
        <begin position="250"/>
        <end position="262"/>
    </location>
</feature>
<accession>A0ABR3JMI5</accession>
<dbReference type="Proteomes" id="UP001556367">
    <property type="component" value="Unassembled WGS sequence"/>
</dbReference>